<dbReference type="CDD" id="cd15482">
    <property type="entry name" value="Sialidase_non-viral"/>
    <property type="match status" value="1"/>
</dbReference>
<dbReference type="STRING" id="403935.SAMN05216481_10693"/>
<accession>A0A1H9F6F7</accession>
<dbReference type="AlphaFoldDB" id="A0A1H9F6F7"/>
<dbReference type="Proteomes" id="UP000199055">
    <property type="component" value="Unassembled WGS sequence"/>
</dbReference>
<dbReference type="InterPro" id="IPR054817">
    <property type="entry name" value="Glycosyl_F510_1955-like"/>
</dbReference>
<name>A0A1H9F6F7_9ACTN</name>
<protein>
    <recommendedName>
        <fullName evidence="5">BNR/Asp-box repeat-containing protein</fullName>
    </recommendedName>
</protein>
<evidence type="ECO:0000256" key="2">
    <source>
        <dbReference type="SAM" id="SignalP"/>
    </source>
</evidence>
<dbReference type="RefSeq" id="WP_093659392.1">
    <property type="nucleotide sequence ID" value="NZ_FOET01000006.1"/>
</dbReference>
<feature type="signal peptide" evidence="2">
    <location>
        <begin position="1"/>
        <end position="31"/>
    </location>
</feature>
<evidence type="ECO:0000256" key="1">
    <source>
        <dbReference type="SAM" id="MobiDB-lite"/>
    </source>
</evidence>
<sequence length="300" mass="30642">MPVRFRSRPRPRSLAAATALLAAVLAGCSGGADEDDHQDSSAGHSHDGGAGVGHIHGLGINPGDGKLYVATHRGVLAVDGDGSTERMGDTADYMGFTVAGPDTFLGSGHPAEGSDEPANRGLIRSTDAGRTWKALSLAGEVDFHALEQVGGTVYGYDSTHGMLRVSENGEDWDERAELSALDIAVSPEDPGTVLATTAGGVARSTDGGETFADGAEPVLAYLSWAGEDGLYGIGPQGTVHRSTDGGENWTETGTVPGGQAQALTAVTPERVLAATAGGVYESRDGGKTFTERLALSEGAH</sequence>
<evidence type="ECO:0000313" key="4">
    <source>
        <dbReference type="Proteomes" id="UP000199055"/>
    </source>
</evidence>
<dbReference type="Gene3D" id="2.130.10.10">
    <property type="entry name" value="YVTN repeat-like/Quinoprotein amine dehydrogenase"/>
    <property type="match status" value="2"/>
</dbReference>
<dbReference type="SUPFAM" id="SSF110296">
    <property type="entry name" value="Oligoxyloglucan reducing end-specific cellobiohydrolase"/>
    <property type="match status" value="1"/>
</dbReference>
<feature type="chain" id="PRO_5011680547" description="BNR/Asp-box repeat-containing protein" evidence="2">
    <location>
        <begin position="32"/>
        <end position="300"/>
    </location>
</feature>
<dbReference type="PROSITE" id="PS51257">
    <property type="entry name" value="PROKAR_LIPOPROTEIN"/>
    <property type="match status" value="1"/>
</dbReference>
<keyword evidence="4" id="KW-1185">Reference proteome</keyword>
<organism evidence="3 4">
    <name type="scientific">Streptomyces radiopugnans</name>
    <dbReference type="NCBI Taxonomy" id="403935"/>
    <lineage>
        <taxon>Bacteria</taxon>
        <taxon>Bacillati</taxon>
        <taxon>Actinomycetota</taxon>
        <taxon>Actinomycetes</taxon>
        <taxon>Kitasatosporales</taxon>
        <taxon>Streptomycetaceae</taxon>
        <taxon>Streptomyces</taxon>
    </lineage>
</organism>
<keyword evidence="2" id="KW-0732">Signal</keyword>
<feature type="region of interest" description="Disordered" evidence="1">
    <location>
        <begin position="30"/>
        <end position="56"/>
    </location>
</feature>
<proteinExistence type="predicted"/>
<reference evidence="3 4" key="1">
    <citation type="submission" date="2016-10" db="EMBL/GenBank/DDBJ databases">
        <authorList>
            <person name="de Groot N.N."/>
        </authorList>
    </citation>
    <scope>NUCLEOTIDE SEQUENCE [LARGE SCALE GENOMIC DNA]</scope>
    <source>
        <strain evidence="3 4">CGMCC 4.3519</strain>
    </source>
</reference>
<gene>
    <name evidence="3" type="ORF">SAMN05216481_10693</name>
</gene>
<dbReference type="EMBL" id="FOET01000006">
    <property type="protein sequence ID" value="SEQ33564.1"/>
    <property type="molecule type" value="Genomic_DNA"/>
</dbReference>
<dbReference type="NCBIfam" id="NF045728">
    <property type="entry name" value="glycosyl_F510_1955"/>
    <property type="match status" value="1"/>
</dbReference>
<evidence type="ECO:0000313" key="3">
    <source>
        <dbReference type="EMBL" id="SEQ33564.1"/>
    </source>
</evidence>
<dbReference type="InterPro" id="IPR015943">
    <property type="entry name" value="WD40/YVTN_repeat-like_dom_sf"/>
</dbReference>
<evidence type="ECO:0008006" key="5">
    <source>
        <dbReference type="Google" id="ProtNLM"/>
    </source>
</evidence>